<dbReference type="Proteomes" id="UP000240912">
    <property type="component" value="Unassembled WGS sequence"/>
</dbReference>
<dbReference type="InterPro" id="IPR025419">
    <property type="entry name" value="DUF4142"/>
</dbReference>
<dbReference type="AlphaFoldDB" id="A0A2T3HJY5"/>
<accession>A0A2T3HJY5</accession>
<dbReference type="OrthoDB" id="765580at2"/>
<keyword evidence="3" id="KW-1185">Reference proteome</keyword>
<dbReference type="Pfam" id="PF13628">
    <property type="entry name" value="DUF4142"/>
    <property type="match status" value="1"/>
</dbReference>
<comment type="caution">
    <text evidence="2">The sequence shown here is derived from an EMBL/GenBank/DDBJ whole genome shotgun (WGS) entry which is preliminary data.</text>
</comment>
<evidence type="ECO:0000259" key="1">
    <source>
        <dbReference type="Pfam" id="PF13628"/>
    </source>
</evidence>
<feature type="domain" description="DUF4142" evidence="1">
    <location>
        <begin position="62"/>
        <end position="191"/>
    </location>
</feature>
<dbReference type="InterPro" id="IPR006311">
    <property type="entry name" value="TAT_signal"/>
</dbReference>
<proteinExistence type="predicted"/>
<organism evidence="2 3">
    <name type="scientific">Pedobacter yulinensis</name>
    <dbReference type="NCBI Taxonomy" id="2126353"/>
    <lineage>
        <taxon>Bacteria</taxon>
        <taxon>Pseudomonadati</taxon>
        <taxon>Bacteroidota</taxon>
        <taxon>Sphingobacteriia</taxon>
        <taxon>Sphingobacteriales</taxon>
        <taxon>Sphingobacteriaceae</taxon>
        <taxon>Pedobacter</taxon>
    </lineage>
</organism>
<gene>
    <name evidence="2" type="ORF">C7T94_09030</name>
</gene>
<name>A0A2T3HJY5_9SPHI</name>
<dbReference type="PROSITE" id="PS51318">
    <property type="entry name" value="TAT"/>
    <property type="match status" value="1"/>
</dbReference>
<evidence type="ECO:0000313" key="3">
    <source>
        <dbReference type="Proteomes" id="UP000240912"/>
    </source>
</evidence>
<protein>
    <recommendedName>
        <fullName evidence="1">DUF4142 domain-containing protein</fullName>
    </recommendedName>
</protein>
<dbReference type="EMBL" id="PYLS01000005">
    <property type="protein sequence ID" value="PST82778.1"/>
    <property type="molecule type" value="Genomic_DNA"/>
</dbReference>
<sequence length="197" mass="21435">MYSGLRSRQHQKNKTDMEKIRSNRRNFLIQSSVAAVATALGVSTSSGRSFAAAPYTAQTNPKAFLGKIAPHIFLSMAACTIALKKATHPLVKKFTTFEMAETKALSDILREMGAGTPPMNARGEQVLKDLQTESGKAFDLRFLSAQAEAHAALEDLTVSFLKSPGEDKHAKHLAMATLPAIREHLDHCKMLLAEAAK</sequence>
<evidence type="ECO:0000313" key="2">
    <source>
        <dbReference type="EMBL" id="PST82778.1"/>
    </source>
</evidence>
<reference evidence="2 3" key="1">
    <citation type="submission" date="2018-03" db="EMBL/GenBank/DDBJ databases">
        <authorList>
            <person name="Keele B.F."/>
        </authorList>
    </citation>
    <scope>NUCLEOTIDE SEQUENCE [LARGE SCALE GENOMIC DNA]</scope>
    <source>
        <strain evidence="2 3">YL28-9</strain>
    </source>
</reference>